<proteinExistence type="predicted"/>
<evidence type="ECO:0000313" key="3">
    <source>
        <dbReference type="Proteomes" id="UP001281761"/>
    </source>
</evidence>
<comment type="caution">
    <text evidence="2">The sequence shown here is derived from an EMBL/GenBank/DDBJ whole genome shotgun (WGS) entry which is preliminary data.</text>
</comment>
<feature type="compositionally biased region" description="Polar residues" evidence="1">
    <location>
        <begin position="235"/>
        <end position="247"/>
    </location>
</feature>
<reference evidence="2 3" key="1">
    <citation type="journal article" date="2022" name="bioRxiv">
        <title>Genomics of Preaxostyla Flagellates Illuminates Evolutionary Transitions and the Path Towards Mitochondrial Loss.</title>
        <authorList>
            <person name="Novak L.V.F."/>
            <person name="Treitli S.C."/>
            <person name="Pyrih J."/>
            <person name="Halakuc P."/>
            <person name="Pipaliya S.V."/>
            <person name="Vacek V."/>
            <person name="Brzon O."/>
            <person name="Soukal P."/>
            <person name="Eme L."/>
            <person name="Dacks J.B."/>
            <person name="Karnkowska A."/>
            <person name="Elias M."/>
            <person name="Hampl V."/>
        </authorList>
    </citation>
    <scope>NUCLEOTIDE SEQUENCE [LARGE SCALE GENOMIC DNA]</scope>
    <source>
        <strain evidence="2">NAU3</strain>
        <tissue evidence="2">Gut</tissue>
    </source>
</reference>
<keyword evidence="3" id="KW-1185">Reference proteome</keyword>
<gene>
    <name evidence="2" type="ORF">BLNAU_23900</name>
</gene>
<organism evidence="2 3">
    <name type="scientific">Blattamonas nauphoetae</name>
    <dbReference type="NCBI Taxonomy" id="2049346"/>
    <lineage>
        <taxon>Eukaryota</taxon>
        <taxon>Metamonada</taxon>
        <taxon>Preaxostyla</taxon>
        <taxon>Oxymonadida</taxon>
        <taxon>Blattamonas</taxon>
    </lineage>
</organism>
<dbReference type="EMBL" id="JARBJD010000538">
    <property type="protein sequence ID" value="KAK2941186.1"/>
    <property type="molecule type" value="Genomic_DNA"/>
</dbReference>
<evidence type="ECO:0000256" key="1">
    <source>
        <dbReference type="SAM" id="MobiDB-lite"/>
    </source>
</evidence>
<feature type="compositionally biased region" description="Basic residues" evidence="1">
    <location>
        <begin position="364"/>
        <end position="374"/>
    </location>
</feature>
<evidence type="ECO:0000313" key="2">
    <source>
        <dbReference type="EMBL" id="KAK2941186.1"/>
    </source>
</evidence>
<feature type="region of interest" description="Disordered" evidence="1">
    <location>
        <begin position="345"/>
        <end position="386"/>
    </location>
</feature>
<feature type="region of interest" description="Disordered" evidence="1">
    <location>
        <begin position="234"/>
        <end position="321"/>
    </location>
</feature>
<accession>A0ABQ9WRU4</accession>
<dbReference type="Proteomes" id="UP001281761">
    <property type="component" value="Unassembled WGS sequence"/>
</dbReference>
<protein>
    <submittedName>
        <fullName evidence="2">Uncharacterized protein</fullName>
    </submittedName>
</protein>
<sequence length="551" mass="62652">MPVATSALYGTDSPITHVAFEHPFQPRLNSLEPINASAGFVNANSTYSFLDSLSPFTYSAQAMDTYSNPFPTPPTIRIDPRHTPLEEIPTRQAQFPPIPSDLQAHFAKLPRPPLVSHTIIDYESQDGLLPTPAHKLDLTAPLRLLSSNSIDRGPIPPPAMSPHPFLPPQPKSFVRPLPKPRTPPHRSKANKKCSHQPSKLLEVILERPNLPSPSLPNPKAVVPPKQKIHTFRTFIPQSQRQNGSEQATVIPEHPNSHFPSPPKAKAKGPPMPTIRSFRTFVPQSQRQNGSEQATVIPEHPNSHFPSPPKAKAKGPPMPTIRSFRTFVPQSQRQNGSEEVFTIVQSDPVKPHPVGKAKSLPHQPPRPKAKRRHQPPKAASVPPNQDAGRREIHFEASSFHPFQRCYSYEEQSLADGLQCLFGGPYYLNNIFFYEPVRYLKKRVRLFHLWKNMNLFEYYVPYFRPEARQRWYIGTVGDVIDRRLRIAWIKHEQFPDNVFLDMSILTPIEERNIRPKALVVFLIRVNKYPSSYFEAREAFLWPGKVQDISIRLI</sequence>
<name>A0ABQ9WRU4_9EUKA</name>
<feature type="compositionally biased region" description="Polar residues" evidence="1">
    <location>
        <begin position="281"/>
        <end position="293"/>
    </location>
</feature>